<feature type="compositionally biased region" description="Low complexity" evidence="1">
    <location>
        <begin position="9"/>
        <end position="19"/>
    </location>
</feature>
<feature type="region of interest" description="Disordered" evidence="1">
    <location>
        <begin position="1"/>
        <end position="21"/>
    </location>
</feature>
<name>A0A1H2TAG0_9BACL</name>
<organism evidence="3 4">
    <name type="scientific">Alicyclobacillus hesperidum</name>
    <dbReference type="NCBI Taxonomy" id="89784"/>
    <lineage>
        <taxon>Bacteria</taxon>
        <taxon>Bacillati</taxon>
        <taxon>Bacillota</taxon>
        <taxon>Bacilli</taxon>
        <taxon>Bacillales</taxon>
        <taxon>Alicyclobacillaceae</taxon>
        <taxon>Alicyclobacillus</taxon>
    </lineage>
</organism>
<evidence type="ECO:0000313" key="4">
    <source>
        <dbReference type="Proteomes" id="UP000182589"/>
    </source>
</evidence>
<evidence type="ECO:0000256" key="2">
    <source>
        <dbReference type="SAM" id="Phobius"/>
    </source>
</evidence>
<dbReference type="RefSeq" id="WP_074692563.1">
    <property type="nucleotide sequence ID" value="NZ_FNOJ01000005.1"/>
</dbReference>
<feature type="transmembrane region" description="Helical" evidence="2">
    <location>
        <begin position="110"/>
        <end position="131"/>
    </location>
</feature>
<accession>A0A1H2TAG0</accession>
<reference evidence="4" key="1">
    <citation type="submission" date="2016-10" db="EMBL/GenBank/DDBJ databases">
        <authorList>
            <person name="Varghese N."/>
        </authorList>
    </citation>
    <scope>NUCLEOTIDE SEQUENCE [LARGE SCALE GENOMIC DNA]</scope>
    <source>
        <strain evidence="4">DSM 12489</strain>
    </source>
</reference>
<dbReference type="STRING" id="89784.SAMN04489725_105119"/>
<proteinExistence type="predicted"/>
<keyword evidence="2" id="KW-1133">Transmembrane helix</keyword>
<gene>
    <name evidence="3" type="ORF">SAMN04489725_105119</name>
</gene>
<evidence type="ECO:0000256" key="1">
    <source>
        <dbReference type="SAM" id="MobiDB-lite"/>
    </source>
</evidence>
<keyword evidence="2" id="KW-0812">Transmembrane</keyword>
<dbReference type="Proteomes" id="UP000182589">
    <property type="component" value="Unassembled WGS sequence"/>
</dbReference>
<evidence type="ECO:0000313" key="3">
    <source>
        <dbReference type="EMBL" id="SDW40219.1"/>
    </source>
</evidence>
<dbReference type="AlphaFoldDB" id="A0A1H2TAG0"/>
<protein>
    <submittedName>
        <fullName evidence="3">Uncharacterized protein</fullName>
    </submittedName>
</protein>
<keyword evidence="2" id="KW-0472">Membrane</keyword>
<keyword evidence="4" id="KW-1185">Reference proteome</keyword>
<sequence length="337" mass="36428">MNDTRFHRSYTSTRPSSSSILVRVGERSWHTSQSASETVAEDQPPRVLTIEKSSTAPITLRVMRERIANAQREQQARERSKHWRWLLEVCKDMLFPAGEKRLWSGLRGGLSIGMALGCIVMILFHQVPLLAAGQAGDAEFSVPPTPAVVKAQSTSPQTRVAMELPGLQFVLVEGNGAKQTGSEKPVSINGKQVYALALTKTGAHSFIRSAGLGSSHVQVQDVQLPAKMVPVLGTVDKPTLNRTEQWLSASGSALRSLTAWLSDGGREADAAMALHTALALYPGDSRLAKMGVEPQLHALYKALVAANGAFVHRDRAAAMDDAIQGFDDFMSFGGLNM</sequence>
<dbReference type="EMBL" id="FNOJ01000005">
    <property type="protein sequence ID" value="SDW40219.1"/>
    <property type="molecule type" value="Genomic_DNA"/>
</dbReference>